<gene>
    <name evidence="2" type="ORF">EV702DRAFT_1203415</name>
</gene>
<protein>
    <submittedName>
        <fullName evidence="2">Uncharacterized protein</fullName>
    </submittedName>
</protein>
<feature type="region of interest" description="Disordered" evidence="1">
    <location>
        <begin position="34"/>
        <end position="59"/>
    </location>
</feature>
<accession>A0A9P7CX31</accession>
<name>A0A9P7CX31_9AGAM</name>
<evidence type="ECO:0000256" key="1">
    <source>
        <dbReference type="SAM" id="MobiDB-lite"/>
    </source>
</evidence>
<proteinExistence type="predicted"/>
<sequence length="331" mass="37103">MSGAWHTIDGIILQFRGTSEVVCNHHARIWTSTRLKAPSRQQQQSQWHHHEAEHLPSPVDDRNDDFASSAMDVDDAVYILEPHGPDHEVIPVADLWNAISSSPFYQVNKTCDLYEELQSALASREQIFSMPLAPVSKEIGLDDEMESNFGIEPLDDCPLTTSCDVNLALPVAPDNPMYPWPSKAHYITALLFSSPRLPFSEAQKKAVLSWAKELGARDVPSLYALNRHHESVQTLVGNPTEKITALAIAKDYANPLTRFAMQDYPEDRGKGMSQVFNGEKMLFELPSPPAAKVDGEIYFMNELLQDASGDYFIPERFFLASYMSMNDSADK</sequence>
<dbReference type="AlphaFoldDB" id="A0A9P7CX31"/>
<dbReference type="OrthoDB" id="2689033at2759"/>
<dbReference type="EMBL" id="JABBWD010000081">
    <property type="protein sequence ID" value="KAG1768093.1"/>
    <property type="molecule type" value="Genomic_DNA"/>
</dbReference>
<feature type="compositionally biased region" description="Basic and acidic residues" evidence="1">
    <location>
        <begin position="48"/>
        <end position="59"/>
    </location>
</feature>
<keyword evidence="3" id="KW-1185">Reference proteome</keyword>
<comment type="caution">
    <text evidence="2">The sequence shown here is derived from an EMBL/GenBank/DDBJ whole genome shotgun (WGS) entry which is preliminary data.</text>
</comment>
<dbReference type="Proteomes" id="UP000714275">
    <property type="component" value="Unassembled WGS sequence"/>
</dbReference>
<evidence type="ECO:0000313" key="3">
    <source>
        <dbReference type="Proteomes" id="UP000714275"/>
    </source>
</evidence>
<reference evidence="2" key="1">
    <citation type="journal article" date="2020" name="New Phytol.">
        <title>Comparative genomics reveals dynamic genome evolution in host specialist ectomycorrhizal fungi.</title>
        <authorList>
            <person name="Lofgren L.A."/>
            <person name="Nguyen N.H."/>
            <person name="Vilgalys R."/>
            <person name="Ruytinx J."/>
            <person name="Liao H.L."/>
            <person name="Branco S."/>
            <person name="Kuo A."/>
            <person name="LaButti K."/>
            <person name="Lipzen A."/>
            <person name="Andreopoulos W."/>
            <person name="Pangilinan J."/>
            <person name="Riley R."/>
            <person name="Hundley H."/>
            <person name="Na H."/>
            <person name="Barry K."/>
            <person name="Grigoriev I.V."/>
            <person name="Stajich J.E."/>
            <person name="Kennedy P.G."/>
        </authorList>
    </citation>
    <scope>NUCLEOTIDE SEQUENCE</scope>
    <source>
        <strain evidence="2">DOB743</strain>
    </source>
</reference>
<organism evidence="2 3">
    <name type="scientific">Suillus placidus</name>
    <dbReference type="NCBI Taxonomy" id="48579"/>
    <lineage>
        <taxon>Eukaryota</taxon>
        <taxon>Fungi</taxon>
        <taxon>Dikarya</taxon>
        <taxon>Basidiomycota</taxon>
        <taxon>Agaricomycotina</taxon>
        <taxon>Agaricomycetes</taxon>
        <taxon>Agaricomycetidae</taxon>
        <taxon>Boletales</taxon>
        <taxon>Suillineae</taxon>
        <taxon>Suillaceae</taxon>
        <taxon>Suillus</taxon>
    </lineage>
</organism>
<evidence type="ECO:0000313" key="2">
    <source>
        <dbReference type="EMBL" id="KAG1768093.1"/>
    </source>
</evidence>